<dbReference type="EMBL" id="MU006092">
    <property type="protein sequence ID" value="KAF2840987.1"/>
    <property type="molecule type" value="Genomic_DNA"/>
</dbReference>
<proteinExistence type="predicted"/>
<dbReference type="PROSITE" id="PS51253">
    <property type="entry name" value="HTH_CENPB"/>
    <property type="match status" value="1"/>
</dbReference>
<keyword evidence="4" id="KW-1185">Reference proteome</keyword>
<organism evidence="3 4">
    <name type="scientific">Patellaria atrata CBS 101060</name>
    <dbReference type="NCBI Taxonomy" id="1346257"/>
    <lineage>
        <taxon>Eukaryota</taxon>
        <taxon>Fungi</taxon>
        <taxon>Dikarya</taxon>
        <taxon>Ascomycota</taxon>
        <taxon>Pezizomycotina</taxon>
        <taxon>Dothideomycetes</taxon>
        <taxon>Dothideomycetes incertae sedis</taxon>
        <taxon>Patellariales</taxon>
        <taxon>Patellariaceae</taxon>
        <taxon>Patellaria</taxon>
    </lineage>
</organism>
<dbReference type="InterPro" id="IPR006600">
    <property type="entry name" value="HTH_CenpB_DNA-bd_dom"/>
</dbReference>
<sequence>MVAIDLALDDLNSQSVPNISHTAKKFGVDRTTLSRRWRGITRSIDTAYKRREFLNESQSKFLINYINRVSAQGLAPTPLMVRTWAVEIAKKEPSAKWPSRWIKRNSKCLKSRYLSGLDKSRKNSESAFYYALYFKLLARKIEQYRVKIPNIWNIDEKGFLIVYYEIGALKHVLQDGSRSWITCLATIYADGRHLDLMLIYEAVSGDIQDTWI</sequence>
<reference evidence="3" key="1">
    <citation type="journal article" date="2020" name="Stud. Mycol.">
        <title>101 Dothideomycetes genomes: a test case for predicting lifestyles and emergence of pathogens.</title>
        <authorList>
            <person name="Haridas S."/>
            <person name="Albert R."/>
            <person name="Binder M."/>
            <person name="Bloem J."/>
            <person name="Labutti K."/>
            <person name="Salamov A."/>
            <person name="Andreopoulos B."/>
            <person name="Baker S."/>
            <person name="Barry K."/>
            <person name="Bills G."/>
            <person name="Bluhm B."/>
            <person name="Cannon C."/>
            <person name="Castanera R."/>
            <person name="Culley D."/>
            <person name="Daum C."/>
            <person name="Ezra D."/>
            <person name="Gonzalez J."/>
            <person name="Henrissat B."/>
            <person name="Kuo A."/>
            <person name="Liang C."/>
            <person name="Lipzen A."/>
            <person name="Lutzoni F."/>
            <person name="Magnuson J."/>
            <person name="Mondo S."/>
            <person name="Nolan M."/>
            <person name="Ohm R."/>
            <person name="Pangilinan J."/>
            <person name="Park H.-J."/>
            <person name="Ramirez L."/>
            <person name="Alfaro M."/>
            <person name="Sun H."/>
            <person name="Tritt A."/>
            <person name="Yoshinaga Y."/>
            <person name="Zwiers L.-H."/>
            <person name="Turgeon B."/>
            <person name="Goodwin S."/>
            <person name="Spatafora J."/>
            <person name="Crous P."/>
            <person name="Grigoriev I."/>
        </authorList>
    </citation>
    <scope>NUCLEOTIDE SEQUENCE</scope>
    <source>
        <strain evidence="3">CBS 101060</strain>
    </source>
</reference>
<evidence type="ECO:0000259" key="2">
    <source>
        <dbReference type="PROSITE" id="PS51253"/>
    </source>
</evidence>
<evidence type="ECO:0000256" key="1">
    <source>
        <dbReference type="ARBA" id="ARBA00023125"/>
    </source>
</evidence>
<dbReference type="GO" id="GO:0003677">
    <property type="term" value="F:DNA binding"/>
    <property type="evidence" value="ECO:0007669"/>
    <property type="project" value="UniProtKB-KW"/>
</dbReference>
<dbReference type="AlphaFoldDB" id="A0A9P4VTJ3"/>
<dbReference type="OrthoDB" id="3938460at2759"/>
<dbReference type="Proteomes" id="UP000799429">
    <property type="component" value="Unassembled WGS sequence"/>
</dbReference>
<name>A0A9P4VTJ3_9PEZI</name>
<comment type="caution">
    <text evidence="3">The sequence shown here is derived from an EMBL/GenBank/DDBJ whole genome shotgun (WGS) entry which is preliminary data.</text>
</comment>
<feature type="domain" description="HTH CENPB-type" evidence="2">
    <location>
        <begin position="46"/>
        <end position="111"/>
    </location>
</feature>
<evidence type="ECO:0000313" key="3">
    <source>
        <dbReference type="EMBL" id="KAF2840987.1"/>
    </source>
</evidence>
<keyword evidence="1" id="KW-0238">DNA-binding</keyword>
<accession>A0A9P4VTJ3</accession>
<gene>
    <name evidence="3" type="ORF">M501DRAFT_1010150</name>
</gene>
<protein>
    <recommendedName>
        <fullName evidence="2">HTH CENPB-type domain-containing protein</fullName>
    </recommendedName>
</protein>
<evidence type="ECO:0000313" key="4">
    <source>
        <dbReference type="Proteomes" id="UP000799429"/>
    </source>
</evidence>